<organism evidence="2 3">
    <name type="scientific">Agromyces rhizosphaerae</name>
    <dbReference type="NCBI Taxonomy" id="88374"/>
    <lineage>
        <taxon>Bacteria</taxon>
        <taxon>Bacillati</taxon>
        <taxon>Actinomycetota</taxon>
        <taxon>Actinomycetes</taxon>
        <taxon>Micrococcales</taxon>
        <taxon>Microbacteriaceae</taxon>
        <taxon>Agromyces</taxon>
    </lineage>
</organism>
<gene>
    <name evidence="2" type="ORF">ARHIZOSPH14_25430</name>
</gene>
<name>A0A9W6CSR3_9MICO</name>
<comment type="caution">
    <text evidence="2">The sequence shown here is derived from an EMBL/GenBank/DDBJ whole genome shotgun (WGS) entry which is preliminary data.</text>
</comment>
<protein>
    <submittedName>
        <fullName evidence="2">Uncharacterized protein</fullName>
    </submittedName>
</protein>
<sequence>MDEVERARELLAQGNHRAAINLLKPAAIRDRPPFAKRRALAELYRQLGAPDQAGRWGIVIDGWTTPRERDRLARLLAASGVGRPWRRAFLDLPTDIGDPADLSSVFDLGTEYRSRANARHASLTVRATPSSNAARSWAAFIGGLAALQFLVALLIVYGIALGGGDSDTARVWAGGTLSATLVLLGASTGLLGWSHILVTSRVRGAAYLTLGAALAVLGILVATSIFST</sequence>
<keyword evidence="1" id="KW-0472">Membrane</keyword>
<evidence type="ECO:0000313" key="2">
    <source>
        <dbReference type="EMBL" id="GLI28301.1"/>
    </source>
</evidence>
<feature type="transmembrane region" description="Helical" evidence="1">
    <location>
        <begin position="172"/>
        <end position="193"/>
    </location>
</feature>
<dbReference type="EMBL" id="BSDP01000001">
    <property type="protein sequence ID" value="GLI28301.1"/>
    <property type="molecule type" value="Genomic_DNA"/>
</dbReference>
<dbReference type="Proteomes" id="UP001144396">
    <property type="component" value="Unassembled WGS sequence"/>
</dbReference>
<evidence type="ECO:0000313" key="3">
    <source>
        <dbReference type="Proteomes" id="UP001144396"/>
    </source>
</evidence>
<feature type="transmembrane region" description="Helical" evidence="1">
    <location>
        <begin position="137"/>
        <end position="160"/>
    </location>
</feature>
<reference evidence="2" key="1">
    <citation type="submission" date="2022-12" db="EMBL/GenBank/DDBJ databases">
        <title>Reference genome sequencing for broad-spectrum identification of bacterial and archaeal isolates by mass spectrometry.</title>
        <authorList>
            <person name="Sekiguchi Y."/>
            <person name="Tourlousse D.M."/>
        </authorList>
    </citation>
    <scope>NUCLEOTIDE SEQUENCE</scope>
    <source>
        <strain evidence="2">14</strain>
    </source>
</reference>
<accession>A0A9W6CSR3</accession>
<evidence type="ECO:0000256" key="1">
    <source>
        <dbReference type="SAM" id="Phobius"/>
    </source>
</evidence>
<keyword evidence="1" id="KW-0812">Transmembrane</keyword>
<proteinExistence type="predicted"/>
<dbReference type="RefSeq" id="WP_281885551.1">
    <property type="nucleotide sequence ID" value="NZ_BSDP01000001.1"/>
</dbReference>
<keyword evidence="1" id="KW-1133">Transmembrane helix</keyword>
<feature type="transmembrane region" description="Helical" evidence="1">
    <location>
        <begin position="205"/>
        <end position="226"/>
    </location>
</feature>
<keyword evidence="3" id="KW-1185">Reference proteome</keyword>
<dbReference type="AlphaFoldDB" id="A0A9W6CSR3"/>